<dbReference type="InterPro" id="IPR001841">
    <property type="entry name" value="Znf_RING"/>
</dbReference>
<dbReference type="PANTHER" id="PTHR21319">
    <property type="entry name" value="RING FINGER AND CHY ZINC FINGER DOMAIN-CONTAINING PROTEIN 1"/>
    <property type="match status" value="1"/>
</dbReference>
<keyword evidence="1" id="KW-0863">Zinc-finger</keyword>
<dbReference type="InterPro" id="IPR037275">
    <property type="entry name" value="Znf_CTCHY_sf"/>
</dbReference>
<feature type="domain" description="CTCHY-type" evidence="3">
    <location>
        <begin position="1"/>
        <end position="65"/>
    </location>
</feature>
<name>A0A2R6QE78_ACTCC</name>
<dbReference type="InterPro" id="IPR013083">
    <property type="entry name" value="Znf_RING/FYVE/PHD"/>
</dbReference>
<proteinExistence type="predicted"/>
<comment type="caution">
    <text evidence="4">The sequence shown here is derived from an EMBL/GenBank/DDBJ whole genome shotgun (WGS) entry which is preliminary data.</text>
</comment>
<dbReference type="GO" id="GO:0008270">
    <property type="term" value="F:zinc ion binding"/>
    <property type="evidence" value="ECO:0007669"/>
    <property type="project" value="UniProtKB-KW"/>
</dbReference>
<evidence type="ECO:0000313" key="5">
    <source>
        <dbReference type="Proteomes" id="UP000241394"/>
    </source>
</evidence>
<dbReference type="Gene3D" id="2.20.28.10">
    <property type="match status" value="1"/>
</dbReference>
<dbReference type="InParanoid" id="A0A2R6QE78"/>
<dbReference type="GO" id="GO:0005634">
    <property type="term" value="C:nucleus"/>
    <property type="evidence" value="ECO:0007669"/>
    <property type="project" value="TreeGrafter"/>
</dbReference>
<keyword evidence="1" id="KW-0862">Zinc</keyword>
<dbReference type="Gramene" id="PSS06442">
    <property type="protein sequence ID" value="PSS06442"/>
    <property type="gene ID" value="CEY00_Acc19614"/>
</dbReference>
<dbReference type="Pfam" id="PF14599">
    <property type="entry name" value="zinc_ribbon_6"/>
    <property type="match status" value="1"/>
</dbReference>
<keyword evidence="5" id="KW-1185">Reference proteome</keyword>
<dbReference type="InterPro" id="IPR017921">
    <property type="entry name" value="Znf_CTCHY"/>
</dbReference>
<dbReference type="GO" id="GO:0061630">
    <property type="term" value="F:ubiquitin protein ligase activity"/>
    <property type="evidence" value="ECO:0007669"/>
    <property type="project" value="TreeGrafter"/>
</dbReference>
<feature type="domain" description="RING-type" evidence="2">
    <location>
        <begin position="66"/>
        <end position="109"/>
    </location>
</feature>
<dbReference type="STRING" id="1590841.A0A2R6QE78"/>
<evidence type="ECO:0000259" key="3">
    <source>
        <dbReference type="PROSITE" id="PS51270"/>
    </source>
</evidence>
<protein>
    <submittedName>
        <fullName evidence="4">E3 ubiquitin-protein like</fullName>
    </submittedName>
</protein>
<accession>A0A2R6QE78</accession>
<dbReference type="SUPFAM" id="SSF57850">
    <property type="entry name" value="RING/U-box"/>
    <property type="match status" value="1"/>
</dbReference>
<dbReference type="PROSITE" id="PS50089">
    <property type="entry name" value="ZF_RING_2"/>
    <property type="match status" value="1"/>
</dbReference>
<organism evidence="4 5">
    <name type="scientific">Actinidia chinensis var. chinensis</name>
    <name type="common">Chinese soft-hair kiwi</name>
    <dbReference type="NCBI Taxonomy" id="1590841"/>
    <lineage>
        <taxon>Eukaryota</taxon>
        <taxon>Viridiplantae</taxon>
        <taxon>Streptophyta</taxon>
        <taxon>Embryophyta</taxon>
        <taxon>Tracheophyta</taxon>
        <taxon>Spermatophyta</taxon>
        <taxon>Magnoliopsida</taxon>
        <taxon>eudicotyledons</taxon>
        <taxon>Gunneridae</taxon>
        <taxon>Pentapetalae</taxon>
        <taxon>asterids</taxon>
        <taxon>Ericales</taxon>
        <taxon>Actinidiaceae</taxon>
        <taxon>Actinidia</taxon>
    </lineage>
</organism>
<evidence type="ECO:0000259" key="2">
    <source>
        <dbReference type="PROSITE" id="PS50089"/>
    </source>
</evidence>
<reference evidence="4 5" key="1">
    <citation type="submission" date="2017-07" db="EMBL/GenBank/DDBJ databases">
        <title>An improved, manually edited Actinidia chinensis var. chinensis (kiwifruit) genome highlights the challenges associated with draft genomes and gene prediction in plants.</title>
        <authorList>
            <person name="Pilkington S."/>
            <person name="Crowhurst R."/>
            <person name="Hilario E."/>
            <person name="Nardozza S."/>
            <person name="Fraser L."/>
            <person name="Peng Y."/>
            <person name="Gunaseelan K."/>
            <person name="Simpson R."/>
            <person name="Tahir J."/>
            <person name="Deroles S."/>
            <person name="Templeton K."/>
            <person name="Luo Z."/>
            <person name="Davy M."/>
            <person name="Cheng C."/>
            <person name="Mcneilage M."/>
            <person name="Scaglione D."/>
            <person name="Liu Y."/>
            <person name="Zhang Q."/>
            <person name="Datson P."/>
            <person name="De Silva N."/>
            <person name="Gardiner S."/>
            <person name="Bassett H."/>
            <person name="Chagne D."/>
            <person name="Mccallum J."/>
            <person name="Dzierzon H."/>
            <person name="Deng C."/>
            <person name="Wang Y.-Y."/>
            <person name="Barron N."/>
            <person name="Manako K."/>
            <person name="Bowen J."/>
            <person name="Foster T."/>
            <person name="Erridge Z."/>
            <person name="Tiffin H."/>
            <person name="Waite C."/>
            <person name="Davies K."/>
            <person name="Grierson E."/>
            <person name="Laing W."/>
            <person name="Kirk R."/>
            <person name="Chen X."/>
            <person name="Wood M."/>
            <person name="Montefiori M."/>
            <person name="Brummell D."/>
            <person name="Schwinn K."/>
            <person name="Catanach A."/>
            <person name="Fullerton C."/>
            <person name="Li D."/>
            <person name="Meiyalaghan S."/>
            <person name="Nieuwenhuizen N."/>
            <person name="Read N."/>
            <person name="Prakash R."/>
            <person name="Hunter D."/>
            <person name="Zhang H."/>
            <person name="Mckenzie M."/>
            <person name="Knabel M."/>
            <person name="Harris A."/>
            <person name="Allan A."/>
            <person name="Chen A."/>
            <person name="Janssen B."/>
            <person name="Plunkett B."/>
            <person name="Dwamena C."/>
            <person name="Voogd C."/>
            <person name="Leif D."/>
            <person name="Lafferty D."/>
            <person name="Souleyre E."/>
            <person name="Varkonyi-Gasic E."/>
            <person name="Gambi F."/>
            <person name="Hanley J."/>
            <person name="Yao J.-L."/>
            <person name="Cheung J."/>
            <person name="David K."/>
            <person name="Warren B."/>
            <person name="Marsh K."/>
            <person name="Snowden K."/>
            <person name="Lin-Wang K."/>
            <person name="Brian L."/>
            <person name="Martinez-Sanchez M."/>
            <person name="Wang M."/>
            <person name="Ileperuma N."/>
            <person name="Macnee N."/>
            <person name="Campin R."/>
            <person name="Mcatee P."/>
            <person name="Drummond R."/>
            <person name="Espley R."/>
            <person name="Ireland H."/>
            <person name="Wu R."/>
            <person name="Atkinson R."/>
            <person name="Karunairetnam S."/>
            <person name="Bulley S."/>
            <person name="Chunkath S."/>
            <person name="Hanley Z."/>
            <person name="Storey R."/>
            <person name="Thrimawithana A."/>
            <person name="Thomson S."/>
            <person name="David C."/>
            <person name="Testolin R."/>
        </authorList>
    </citation>
    <scope>NUCLEOTIDE SEQUENCE [LARGE SCALE GENOMIC DNA]</scope>
    <source>
        <strain evidence="5">cv. Red5</strain>
        <tissue evidence="4">Young leaf</tissue>
    </source>
</reference>
<reference evidence="5" key="2">
    <citation type="journal article" date="2018" name="BMC Genomics">
        <title>A manually annotated Actinidia chinensis var. chinensis (kiwifruit) genome highlights the challenges associated with draft genomes and gene prediction in plants.</title>
        <authorList>
            <person name="Pilkington S.M."/>
            <person name="Crowhurst R."/>
            <person name="Hilario E."/>
            <person name="Nardozza S."/>
            <person name="Fraser L."/>
            <person name="Peng Y."/>
            <person name="Gunaseelan K."/>
            <person name="Simpson R."/>
            <person name="Tahir J."/>
            <person name="Deroles S.C."/>
            <person name="Templeton K."/>
            <person name="Luo Z."/>
            <person name="Davy M."/>
            <person name="Cheng C."/>
            <person name="McNeilage M."/>
            <person name="Scaglione D."/>
            <person name="Liu Y."/>
            <person name="Zhang Q."/>
            <person name="Datson P."/>
            <person name="De Silva N."/>
            <person name="Gardiner S.E."/>
            <person name="Bassett H."/>
            <person name="Chagne D."/>
            <person name="McCallum J."/>
            <person name="Dzierzon H."/>
            <person name="Deng C."/>
            <person name="Wang Y.Y."/>
            <person name="Barron L."/>
            <person name="Manako K."/>
            <person name="Bowen J."/>
            <person name="Foster T.M."/>
            <person name="Erridge Z.A."/>
            <person name="Tiffin H."/>
            <person name="Waite C.N."/>
            <person name="Davies K.M."/>
            <person name="Grierson E.P."/>
            <person name="Laing W.A."/>
            <person name="Kirk R."/>
            <person name="Chen X."/>
            <person name="Wood M."/>
            <person name="Montefiori M."/>
            <person name="Brummell D.A."/>
            <person name="Schwinn K.E."/>
            <person name="Catanach A."/>
            <person name="Fullerton C."/>
            <person name="Li D."/>
            <person name="Meiyalaghan S."/>
            <person name="Nieuwenhuizen N."/>
            <person name="Read N."/>
            <person name="Prakash R."/>
            <person name="Hunter D."/>
            <person name="Zhang H."/>
            <person name="McKenzie M."/>
            <person name="Knabel M."/>
            <person name="Harris A."/>
            <person name="Allan A.C."/>
            <person name="Gleave A."/>
            <person name="Chen A."/>
            <person name="Janssen B.J."/>
            <person name="Plunkett B."/>
            <person name="Ampomah-Dwamena C."/>
            <person name="Voogd C."/>
            <person name="Leif D."/>
            <person name="Lafferty D."/>
            <person name="Souleyre E.J.F."/>
            <person name="Varkonyi-Gasic E."/>
            <person name="Gambi F."/>
            <person name="Hanley J."/>
            <person name="Yao J.L."/>
            <person name="Cheung J."/>
            <person name="David K.M."/>
            <person name="Warren B."/>
            <person name="Marsh K."/>
            <person name="Snowden K.C."/>
            <person name="Lin-Wang K."/>
            <person name="Brian L."/>
            <person name="Martinez-Sanchez M."/>
            <person name="Wang M."/>
            <person name="Ileperuma N."/>
            <person name="Macnee N."/>
            <person name="Campin R."/>
            <person name="McAtee P."/>
            <person name="Drummond R.S.M."/>
            <person name="Espley R.V."/>
            <person name="Ireland H.S."/>
            <person name="Wu R."/>
            <person name="Atkinson R.G."/>
            <person name="Karunairetnam S."/>
            <person name="Bulley S."/>
            <person name="Chunkath S."/>
            <person name="Hanley Z."/>
            <person name="Storey R."/>
            <person name="Thrimawithana A.H."/>
            <person name="Thomson S."/>
            <person name="David C."/>
            <person name="Testolin R."/>
            <person name="Huang H."/>
            <person name="Hellens R.P."/>
            <person name="Schaffer R.J."/>
        </authorList>
    </citation>
    <scope>NUCLEOTIDE SEQUENCE [LARGE SCALE GENOMIC DNA]</scope>
    <source>
        <strain evidence="5">cv. Red5</strain>
    </source>
</reference>
<dbReference type="GO" id="GO:0016567">
    <property type="term" value="P:protein ubiquitination"/>
    <property type="evidence" value="ECO:0007669"/>
    <property type="project" value="TreeGrafter"/>
</dbReference>
<dbReference type="PROSITE" id="PS51270">
    <property type="entry name" value="ZF_CTCHY"/>
    <property type="match status" value="1"/>
</dbReference>
<dbReference type="AlphaFoldDB" id="A0A2R6QE78"/>
<evidence type="ECO:0000256" key="1">
    <source>
        <dbReference type="PROSITE-ProRule" id="PRU00175"/>
    </source>
</evidence>
<dbReference type="Pfam" id="PF13639">
    <property type="entry name" value="zf-RING_2"/>
    <property type="match status" value="1"/>
</dbReference>
<dbReference type="SUPFAM" id="SSF161245">
    <property type="entry name" value="Zinc hairpin stack"/>
    <property type="match status" value="1"/>
</dbReference>
<sequence length="188" mass="21641">MGEYFCKICRLYDDDTSKGQFHCDDCGICRSCGCKNYFHCKKCASCYSICLRNNHLCVEDSMKNHCPICYEYLFHSVQSVTVMKCGHTLHYDCLLEMISQDQYRCPICSKSVVNMSTAWKRLEEEIEATAMPEEYHYEVPILCNDCNNPSKAFFHILGHKCGRCSSYNTRVIAGTDDDRQPDPADQNI</sequence>
<dbReference type="Proteomes" id="UP000241394">
    <property type="component" value="Chromosome LG17"/>
</dbReference>
<dbReference type="SMART" id="SM00184">
    <property type="entry name" value="RING"/>
    <property type="match status" value="1"/>
</dbReference>
<dbReference type="EMBL" id="NKQK01000017">
    <property type="protein sequence ID" value="PSS06442.1"/>
    <property type="molecule type" value="Genomic_DNA"/>
</dbReference>
<dbReference type="OrthoDB" id="411372at2759"/>
<evidence type="ECO:0000313" key="4">
    <source>
        <dbReference type="EMBL" id="PSS06442.1"/>
    </source>
</evidence>
<dbReference type="Gene3D" id="3.30.40.10">
    <property type="entry name" value="Zinc/RING finger domain, C3HC4 (zinc finger)"/>
    <property type="match status" value="1"/>
</dbReference>
<dbReference type="InterPro" id="IPR039512">
    <property type="entry name" value="RCHY1_zinc-ribbon"/>
</dbReference>
<dbReference type="PANTHER" id="PTHR21319:SF12">
    <property type="entry name" value="ZINC FINGER (C3HC4-TYPE RING FINGER) FAMILY PROTEIN"/>
    <property type="match status" value="1"/>
</dbReference>
<dbReference type="GO" id="GO:0006511">
    <property type="term" value="P:ubiquitin-dependent protein catabolic process"/>
    <property type="evidence" value="ECO:0007669"/>
    <property type="project" value="TreeGrafter"/>
</dbReference>
<keyword evidence="1" id="KW-0479">Metal-binding</keyword>
<gene>
    <name evidence="4" type="ORF">CEY00_Acc19614</name>
</gene>